<feature type="domain" description="Alpha-carbonic anhydrase" evidence="7">
    <location>
        <begin position="73"/>
        <end position="349"/>
    </location>
</feature>
<dbReference type="GO" id="GO:0004089">
    <property type="term" value="F:carbonate dehydratase activity"/>
    <property type="evidence" value="ECO:0007669"/>
    <property type="project" value="UniProtKB-EC"/>
</dbReference>
<evidence type="ECO:0000313" key="9">
    <source>
        <dbReference type="Proteomes" id="UP000007264"/>
    </source>
</evidence>
<evidence type="ECO:0000313" key="8">
    <source>
        <dbReference type="EMBL" id="EIE19267.1"/>
    </source>
</evidence>
<evidence type="ECO:0000256" key="6">
    <source>
        <dbReference type="ARBA" id="ARBA00048348"/>
    </source>
</evidence>
<organism evidence="8 9">
    <name type="scientific">Coccomyxa subellipsoidea (strain C-169)</name>
    <name type="common">Green microalga</name>
    <dbReference type="NCBI Taxonomy" id="574566"/>
    <lineage>
        <taxon>Eukaryota</taxon>
        <taxon>Viridiplantae</taxon>
        <taxon>Chlorophyta</taxon>
        <taxon>core chlorophytes</taxon>
        <taxon>Trebouxiophyceae</taxon>
        <taxon>Trebouxiophyceae incertae sedis</taxon>
        <taxon>Coccomyxaceae</taxon>
        <taxon>Coccomyxa</taxon>
        <taxon>Coccomyxa subellipsoidea</taxon>
    </lineage>
</organism>
<dbReference type="InterPro" id="IPR036398">
    <property type="entry name" value="CA_dom_sf"/>
</dbReference>
<dbReference type="STRING" id="574566.I0YLJ8"/>
<keyword evidence="4" id="KW-0862">Zinc</keyword>
<dbReference type="CDD" id="cd03124">
    <property type="entry name" value="alpha_CA_prokaryotic_like"/>
    <property type="match status" value="1"/>
</dbReference>
<dbReference type="GeneID" id="17037387"/>
<dbReference type="Pfam" id="PF00194">
    <property type="entry name" value="Carb_anhydrase"/>
    <property type="match status" value="1"/>
</dbReference>
<reference evidence="8 9" key="1">
    <citation type="journal article" date="2012" name="Genome Biol.">
        <title>The genome of the polar eukaryotic microalga coccomyxa subellipsoidea reveals traits of cold adaptation.</title>
        <authorList>
            <person name="Blanc G."/>
            <person name="Agarkova I."/>
            <person name="Grimwood J."/>
            <person name="Kuo A."/>
            <person name="Brueggeman A."/>
            <person name="Dunigan D."/>
            <person name="Gurnon J."/>
            <person name="Ladunga I."/>
            <person name="Lindquist E."/>
            <person name="Lucas S."/>
            <person name="Pangilinan J."/>
            <person name="Proschold T."/>
            <person name="Salamov A."/>
            <person name="Schmutz J."/>
            <person name="Weeks D."/>
            <person name="Yamada T."/>
            <person name="Claverie J.M."/>
            <person name="Grigoriev I."/>
            <person name="Van Etten J."/>
            <person name="Lomsadze A."/>
            <person name="Borodovsky M."/>
        </authorList>
    </citation>
    <scope>NUCLEOTIDE SEQUENCE [LARGE SCALE GENOMIC DNA]</scope>
    <source>
        <strain evidence="8 9">C-169</strain>
    </source>
</reference>
<proteinExistence type="inferred from homology"/>
<dbReference type="EMBL" id="AGSI01000019">
    <property type="protein sequence ID" value="EIE19267.1"/>
    <property type="molecule type" value="Genomic_DNA"/>
</dbReference>
<dbReference type="SUPFAM" id="SSF51069">
    <property type="entry name" value="Carbonic anhydrase"/>
    <property type="match status" value="1"/>
</dbReference>
<evidence type="ECO:0000256" key="4">
    <source>
        <dbReference type="ARBA" id="ARBA00022833"/>
    </source>
</evidence>
<accession>I0YLJ8</accession>
<dbReference type="PANTHER" id="PTHR18952">
    <property type="entry name" value="CARBONIC ANHYDRASE"/>
    <property type="match status" value="1"/>
</dbReference>
<comment type="caution">
    <text evidence="8">The sequence shown here is derived from an EMBL/GenBank/DDBJ whole genome shotgun (WGS) entry which is preliminary data.</text>
</comment>
<evidence type="ECO:0000256" key="5">
    <source>
        <dbReference type="ARBA" id="ARBA00023239"/>
    </source>
</evidence>
<dbReference type="Gene3D" id="3.10.200.10">
    <property type="entry name" value="Alpha carbonic anhydrase"/>
    <property type="match status" value="1"/>
</dbReference>
<dbReference type="PANTHER" id="PTHR18952:SF265">
    <property type="entry name" value="CARBONIC ANHYDRASE"/>
    <property type="match status" value="1"/>
</dbReference>
<dbReference type="GO" id="GO:0008270">
    <property type="term" value="F:zinc ion binding"/>
    <property type="evidence" value="ECO:0007669"/>
    <property type="project" value="InterPro"/>
</dbReference>
<dbReference type="OrthoDB" id="514232at2759"/>
<evidence type="ECO:0000256" key="3">
    <source>
        <dbReference type="ARBA" id="ARBA00022723"/>
    </source>
</evidence>
<evidence type="ECO:0000259" key="7">
    <source>
        <dbReference type="PROSITE" id="PS51144"/>
    </source>
</evidence>
<name>I0YLJ8_COCSC</name>
<keyword evidence="9" id="KW-1185">Reference proteome</keyword>
<sequence length="355" mass="38323">MQRLWRVPFYWGQGGPAQVTLTVTNLLTTLRVQAGSDGNLQIPAAVKANISSGEGLCMETTQSRYGGNGPALPAFNYASSGDDWTGECKTGKQQSPIDLPEKDSSSLGGIPGNHLIRFGSVTATSNAVLRLEIDEVEVLSANWTTKDFLIPVCGGDNIGCLESAPDAPVEYMNASIVNLHFHANSEHTREGALYGAEAHLVTKLMINGQKRLVVFGTWMDVAKNQTNELFKSLQPYINDTNVASVGAVCSAVPDDVVFNIETLFPASKSYYAYRGSLTTPPCTEGVTWIVFTKTVPMSTLQLKSLYKSNAYTSQPCANVTTNSLCNVLGARTNNRMMQPLNDRTIKIGNMGPTPN</sequence>
<comment type="similarity">
    <text evidence="1">Belongs to the alpha-carbonic anhydrase family.</text>
</comment>
<dbReference type="EC" id="4.2.1.1" evidence="2"/>
<dbReference type="PROSITE" id="PS51144">
    <property type="entry name" value="ALPHA_CA_2"/>
    <property type="match status" value="1"/>
</dbReference>
<protein>
    <recommendedName>
        <fullName evidence="2">carbonic anhydrase</fullName>
        <ecNumber evidence="2">4.2.1.1</ecNumber>
    </recommendedName>
</protein>
<dbReference type="RefSeq" id="XP_005643811.1">
    <property type="nucleotide sequence ID" value="XM_005643754.1"/>
</dbReference>
<gene>
    <name evidence="8" type="ORF">COCSUDRAFT_67822</name>
</gene>
<dbReference type="InterPro" id="IPR023561">
    <property type="entry name" value="Carbonic_anhydrase_a-class"/>
</dbReference>
<evidence type="ECO:0000256" key="2">
    <source>
        <dbReference type="ARBA" id="ARBA00012925"/>
    </source>
</evidence>
<dbReference type="eggNOG" id="KOG0382">
    <property type="taxonomic scope" value="Eukaryota"/>
</dbReference>
<dbReference type="Proteomes" id="UP000007264">
    <property type="component" value="Unassembled WGS sequence"/>
</dbReference>
<dbReference type="KEGG" id="csl:COCSUDRAFT_67822"/>
<evidence type="ECO:0000256" key="1">
    <source>
        <dbReference type="ARBA" id="ARBA00010718"/>
    </source>
</evidence>
<keyword evidence="5" id="KW-0456">Lyase</keyword>
<dbReference type="SMART" id="SM01057">
    <property type="entry name" value="Carb_anhydrase"/>
    <property type="match status" value="1"/>
</dbReference>
<dbReference type="AlphaFoldDB" id="I0YLJ8"/>
<dbReference type="InterPro" id="IPR041891">
    <property type="entry name" value="Alpha_CA_prokaryot-like"/>
</dbReference>
<comment type="catalytic activity">
    <reaction evidence="6">
        <text>hydrogencarbonate + H(+) = CO2 + H2O</text>
        <dbReference type="Rhea" id="RHEA:10748"/>
        <dbReference type="ChEBI" id="CHEBI:15377"/>
        <dbReference type="ChEBI" id="CHEBI:15378"/>
        <dbReference type="ChEBI" id="CHEBI:16526"/>
        <dbReference type="ChEBI" id="CHEBI:17544"/>
        <dbReference type="EC" id="4.2.1.1"/>
    </reaction>
</comment>
<keyword evidence="3" id="KW-0479">Metal-binding</keyword>
<dbReference type="InterPro" id="IPR001148">
    <property type="entry name" value="CA_dom"/>
</dbReference>